<evidence type="ECO:0000256" key="1">
    <source>
        <dbReference type="SAM" id="Phobius"/>
    </source>
</evidence>
<feature type="transmembrane region" description="Helical" evidence="1">
    <location>
        <begin position="213"/>
        <end position="235"/>
    </location>
</feature>
<keyword evidence="1" id="KW-0472">Membrane</keyword>
<reference evidence="3" key="1">
    <citation type="submission" date="2016-10" db="EMBL/GenBank/DDBJ databases">
        <authorList>
            <person name="Varghese N."/>
            <person name="Submissions S."/>
        </authorList>
    </citation>
    <scope>NUCLEOTIDE SEQUENCE [LARGE SCALE GENOMIC DNA]</scope>
    <source>
        <strain evidence="3">DSM 19083</strain>
    </source>
</reference>
<gene>
    <name evidence="2" type="ORF">SAMN04488035_2106</name>
</gene>
<keyword evidence="3" id="KW-1185">Reference proteome</keyword>
<sequence>MVTDALQDIWDRMTTAGAAPSGLLLALTAGVAFVVVAWRPAWGVARHGITIVHEASHALAALVSGRSLSGIRLHSDTSGLTVSRGKPRGPGMVLTAFAGYVGPALLGLGAAALVGQRYAAGLLWALVVVLALMLVQIRNWFGLWSVLVSGVALVAVSWWGSDVVVTVAAYLVTFVLLLGAPRAVVELQSERRRRRTGTSDADMLARLTPFPGMFWVVVFLAVTLGCLALGGWWIASDALGEGWWGELTAGL</sequence>
<feature type="transmembrane region" description="Helical" evidence="1">
    <location>
        <begin position="93"/>
        <end position="112"/>
    </location>
</feature>
<feature type="transmembrane region" description="Helical" evidence="1">
    <location>
        <begin position="20"/>
        <end position="38"/>
    </location>
</feature>
<dbReference type="Proteomes" id="UP000198520">
    <property type="component" value="Unassembled WGS sequence"/>
</dbReference>
<accession>A0A1I2GYL7</accession>
<protein>
    <submittedName>
        <fullName evidence="2">Peptidase M50B-like</fullName>
    </submittedName>
</protein>
<proteinExistence type="predicted"/>
<dbReference type="Pfam" id="PF13398">
    <property type="entry name" value="Peptidase_M50B"/>
    <property type="match status" value="1"/>
</dbReference>
<dbReference type="PANTHER" id="PTHR33979:SF2">
    <property type="entry name" value="PEPTIDASE M50B-LIKE-DOMAIN-CONTAINING PROTEIN"/>
    <property type="match status" value="1"/>
</dbReference>
<evidence type="ECO:0000313" key="3">
    <source>
        <dbReference type="Proteomes" id="UP000198520"/>
    </source>
</evidence>
<name>A0A1I2GYL7_9MICO</name>
<dbReference type="EMBL" id="FONZ01000003">
    <property type="protein sequence ID" value="SFF23044.1"/>
    <property type="molecule type" value="Genomic_DNA"/>
</dbReference>
<organism evidence="2 3">
    <name type="scientific">Flavimobilis marinus</name>
    <dbReference type="NCBI Taxonomy" id="285351"/>
    <lineage>
        <taxon>Bacteria</taxon>
        <taxon>Bacillati</taxon>
        <taxon>Actinomycetota</taxon>
        <taxon>Actinomycetes</taxon>
        <taxon>Micrococcales</taxon>
        <taxon>Jonesiaceae</taxon>
        <taxon>Flavimobilis</taxon>
    </lineage>
</organism>
<evidence type="ECO:0000313" key="2">
    <source>
        <dbReference type="EMBL" id="SFF23044.1"/>
    </source>
</evidence>
<dbReference type="AlphaFoldDB" id="A0A1I2GYL7"/>
<feature type="transmembrane region" description="Helical" evidence="1">
    <location>
        <begin position="118"/>
        <end position="135"/>
    </location>
</feature>
<feature type="transmembrane region" description="Helical" evidence="1">
    <location>
        <begin position="167"/>
        <end position="185"/>
    </location>
</feature>
<keyword evidence="1" id="KW-1133">Transmembrane helix</keyword>
<dbReference type="PANTHER" id="PTHR33979">
    <property type="entry name" value="OS02G0221600 PROTEIN"/>
    <property type="match status" value="1"/>
</dbReference>
<feature type="transmembrane region" description="Helical" evidence="1">
    <location>
        <begin position="142"/>
        <end position="161"/>
    </location>
</feature>
<dbReference type="InterPro" id="IPR049500">
    <property type="entry name" value="Peptidase_M50B-like"/>
</dbReference>
<keyword evidence="1" id="KW-0812">Transmembrane</keyword>